<name>A0A4C1YDZ9_EUMVA</name>
<keyword evidence="3" id="KW-1185">Reference proteome</keyword>
<accession>A0A4C1YDZ9</accession>
<gene>
    <name evidence="2" type="ORF">EVAR_89661_1</name>
</gene>
<evidence type="ECO:0000313" key="2">
    <source>
        <dbReference type="EMBL" id="GBP72565.1"/>
    </source>
</evidence>
<feature type="compositionally biased region" description="Basic residues" evidence="1">
    <location>
        <begin position="118"/>
        <end position="128"/>
    </location>
</feature>
<dbReference type="AlphaFoldDB" id="A0A4C1YDZ9"/>
<dbReference type="Proteomes" id="UP000299102">
    <property type="component" value="Unassembled WGS sequence"/>
</dbReference>
<organism evidence="2 3">
    <name type="scientific">Eumeta variegata</name>
    <name type="common">Bagworm moth</name>
    <name type="synonym">Eumeta japonica</name>
    <dbReference type="NCBI Taxonomy" id="151549"/>
    <lineage>
        <taxon>Eukaryota</taxon>
        <taxon>Metazoa</taxon>
        <taxon>Ecdysozoa</taxon>
        <taxon>Arthropoda</taxon>
        <taxon>Hexapoda</taxon>
        <taxon>Insecta</taxon>
        <taxon>Pterygota</taxon>
        <taxon>Neoptera</taxon>
        <taxon>Endopterygota</taxon>
        <taxon>Lepidoptera</taxon>
        <taxon>Glossata</taxon>
        <taxon>Ditrysia</taxon>
        <taxon>Tineoidea</taxon>
        <taxon>Psychidae</taxon>
        <taxon>Oiketicinae</taxon>
        <taxon>Eumeta</taxon>
    </lineage>
</organism>
<evidence type="ECO:0000256" key="1">
    <source>
        <dbReference type="SAM" id="MobiDB-lite"/>
    </source>
</evidence>
<dbReference type="EMBL" id="BGZK01001150">
    <property type="protein sequence ID" value="GBP72565.1"/>
    <property type="molecule type" value="Genomic_DNA"/>
</dbReference>
<sequence>MSAVVLRTEPTRQHVLSKTLRKRDYTRRPEFGDFHILQRQIFVSDKSRATPGEAAKGVTNEWGGRPAYGRVRAHLHLPIHTNWFRQRAAGRPIHLILNRLLANFHEIPRGPCASLPSPRRRRRRRSRAVRTSDGYGHNLSDRRRGRLHSLCL</sequence>
<protein>
    <submittedName>
        <fullName evidence="2">Uncharacterized protein</fullName>
    </submittedName>
</protein>
<reference evidence="2 3" key="1">
    <citation type="journal article" date="2019" name="Commun. Biol.">
        <title>The bagworm genome reveals a unique fibroin gene that provides high tensile strength.</title>
        <authorList>
            <person name="Kono N."/>
            <person name="Nakamura H."/>
            <person name="Ohtoshi R."/>
            <person name="Tomita M."/>
            <person name="Numata K."/>
            <person name="Arakawa K."/>
        </authorList>
    </citation>
    <scope>NUCLEOTIDE SEQUENCE [LARGE SCALE GENOMIC DNA]</scope>
</reference>
<comment type="caution">
    <text evidence="2">The sequence shown here is derived from an EMBL/GenBank/DDBJ whole genome shotgun (WGS) entry which is preliminary data.</text>
</comment>
<proteinExistence type="predicted"/>
<feature type="region of interest" description="Disordered" evidence="1">
    <location>
        <begin position="111"/>
        <end position="141"/>
    </location>
</feature>
<evidence type="ECO:0000313" key="3">
    <source>
        <dbReference type="Proteomes" id="UP000299102"/>
    </source>
</evidence>